<dbReference type="Gramene" id="KZM80118">
    <property type="protein sequence ID" value="KZM80118"/>
    <property type="gene ID" value="DCAR_000272"/>
</dbReference>
<evidence type="ECO:0000313" key="1">
    <source>
        <dbReference type="EMBL" id="WOG99067.1"/>
    </source>
</evidence>
<dbReference type="AlphaFoldDB" id="A0A175YA72"/>
<reference evidence="1" key="2">
    <citation type="submission" date="2022-03" db="EMBL/GenBank/DDBJ databases">
        <title>Draft title - Genomic analysis of global carrot germplasm unveils the trajectory of domestication and the origin of high carotenoid orange carrot.</title>
        <authorList>
            <person name="Iorizzo M."/>
            <person name="Ellison S."/>
            <person name="Senalik D."/>
            <person name="Macko-Podgorni A."/>
            <person name="Grzebelus D."/>
            <person name="Bostan H."/>
            <person name="Rolling W."/>
            <person name="Curaba J."/>
            <person name="Simon P."/>
        </authorList>
    </citation>
    <scope>NUCLEOTIDE SEQUENCE</scope>
    <source>
        <tissue evidence="1">Leaf</tissue>
    </source>
</reference>
<dbReference type="GO" id="GO:0003723">
    <property type="term" value="F:RNA binding"/>
    <property type="evidence" value="ECO:0007669"/>
    <property type="project" value="InterPro"/>
</dbReference>
<dbReference type="GO" id="GO:0033897">
    <property type="term" value="F:ribonuclease T2 activity"/>
    <property type="evidence" value="ECO:0007669"/>
    <property type="project" value="InterPro"/>
</dbReference>
<accession>A0A175YA72</accession>
<name>A0A175YA72_DAUCS</name>
<dbReference type="Proteomes" id="UP000077755">
    <property type="component" value="Chromosome 4"/>
</dbReference>
<gene>
    <name evidence="1" type="ORF">DCAR_0418414</name>
</gene>
<dbReference type="Gene3D" id="3.90.730.10">
    <property type="entry name" value="Ribonuclease T2-like"/>
    <property type="match status" value="1"/>
</dbReference>
<protein>
    <submittedName>
        <fullName evidence="1">Uncharacterized protein</fullName>
    </submittedName>
</protein>
<proteinExistence type="predicted"/>
<keyword evidence="2" id="KW-1185">Reference proteome</keyword>
<dbReference type="EMBL" id="CP093346">
    <property type="protein sequence ID" value="WOG99067.1"/>
    <property type="molecule type" value="Genomic_DNA"/>
</dbReference>
<dbReference type="KEGG" id="dcr:108218885"/>
<dbReference type="InterPro" id="IPR036430">
    <property type="entry name" value="RNase_T2-like_sf"/>
</dbReference>
<sequence>MSTSSSDTEFGKLTAVQKSNRDHMLKIFNNLDSNNLVVTYMPSHRPKSGRGLTLDLVYAEDGFNIHTLTPSAHNQTPDEITVQGIRTTNEFNMKHLEPPKVNPELEEELKKYWRSLRKGWSYKRHLKYQADKHLKYNQLQDEDVFEVGLILGKELVSEEGKNFLMRILEKYEYYAGQIYSCRKFSDDLEKEIGGVKVTFRPHPDGLALRIKYLHEIHVLYDKEAKHRILGSRRQSFQQSDVFLLEDLRVRRKTTMFSC</sequence>
<reference evidence="1" key="1">
    <citation type="journal article" date="2016" name="Nat. Genet.">
        <title>A high-quality carrot genome assembly provides new insights into carotenoid accumulation and asterid genome evolution.</title>
        <authorList>
            <person name="Iorizzo M."/>
            <person name="Ellison S."/>
            <person name="Senalik D."/>
            <person name="Zeng P."/>
            <person name="Satapoomin P."/>
            <person name="Huang J."/>
            <person name="Bowman M."/>
            <person name="Iovene M."/>
            <person name="Sanseverino W."/>
            <person name="Cavagnaro P."/>
            <person name="Yildiz M."/>
            <person name="Macko-Podgorni A."/>
            <person name="Moranska E."/>
            <person name="Grzebelus E."/>
            <person name="Grzebelus D."/>
            <person name="Ashrafi H."/>
            <person name="Zheng Z."/>
            <person name="Cheng S."/>
            <person name="Spooner D."/>
            <person name="Van Deynze A."/>
            <person name="Simon P."/>
        </authorList>
    </citation>
    <scope>NUCLEOTIDE SEQUENCE</scope>
    <source>
        <tissue evidence="1">Leaf</tissue>
    </source>
</reference>
<evidence type="ECO:0000313" key="2">
    <source>
        <dbReference type="Proteomes" id="UP000077755"/>
    </source>
</evidence>
<organism evidence="1 2">
    <name type="scientific">Daucus carota subsp. sativus</name>
    <name type="common">Carrot</name>
    <dbReference type="NCBI Taxonomy" id="79200"/>
    <lineage>
        <taxon>Eukaryota</taxon>
        <taxon>Viridiplantae</taxon>
        <taxon>Streptophyta</taxon>
        <taxon>Embryophyta</taxon>
        <taxon>Tracheophyta</taxon>
        <taxon>Spermatophyta</taxon>
        <taxon>Magnoliopsida</taxon>
        <taxon>eudicotyledons</taxon>
        <taxon>Gunneridae</taxon>
        <taxon>Pentapetalae</taxon>
        <taxon>asterids</taxon>
        <taxon>campanulids</taxon>
        <taxon>Apiales</taxon>
        <taxon>Apiaceae</taxon>
        <taxon>Apioideae</taxon>
        <taxon>Scandiceae</taxon>
        <taxon>Daucinae</taxon>
        <taxon>Daucus</taxon>
        <taxon>Daucus sect. Daucus</taxon>
    </lineage>
</organism>